<dbReference type="PANTHER" id="PTHR47691:SF3">
    <property type="entry name" value="HTH-TYPE TRANSCRIPTIONAL REGULATOR RV0890C-RELATED"/>
    <property type="match status" value="1"/>
</dbReference>
<dbReference type="PANTHER" id="PTHR47691">
    <property type="entry name" value="REGULATOR-RELATED"/>
    <property type="match status" value="1"/>
</dbReference>
<dbReference type="PRINTS" id="PR00364">
    <property type="entry name" value="DISEASERSIST"/>
</dbReference>
<evidence type="ECO:0000259" key="1">
    <source>
        <dbReference type="PROSITE" id="PS50943"/>
    </source>
</evidence>
<dbReference type="GO" id="GO:0003677">
    <property type="term" value="F:DNA binding"/>
    <property type="evidence" value="ECO:0007669"/>
    <property type="project" value="InterPro"/>
</dbReference>
<dbReference type="InterPro" id="IPR010982">
    <property type="entry name" value="Lambda_DNA-bd_dom_sf"/>
</dbReference>
<evidence type="ECO:0000313" key="3">
    <source>
        <dbReference type="Proteomes" id="UP000295573"/>
    </source>
</evidence>
<protein>
    <submittedName>
        <fullName evidence="2">Putative ATPase</fullName>
    </submittedName>
</protein>
<dbReference type="CDD" id="cd00093">
    <property type="entry name" value="HTH_XRE"/>
    <property type="match status" value="1"/>
</dbReference>
<name>A0A4R2IEB2_9ACTN</name>
<reference evidence="2 3" key="1">
    <citation type="journal article" date="2015" name="Stand. Genomic Sci.">
        <title>Genomic Encyclopedia of Bacterial and Archaeal Type Strains, Phase III: the genomes of soil and plant-associated and newly described type strains.</title>
        <authorList>
            <person name="Whitman W.B."/>
            <person name="Woyke T."/>
            <person name="Klenk H.P."/>
            <person name="Zhou Y."/>
            <person name="Lilburn T.G."/>
            <person name="Beck B.J."/>
            <person name="De Vos P."/>
            <person name="Vandamme P."/>
            <person name="Eisen J.A."/>
            <person name="Garrity G."/>
            <person name="Hugenholtz P."/>
            <person name="Kyrpides N.C."/>
        </authorList>
    </citation>
    <scope>NUCLEOTIDE SEQUENCE [LARGE SCALE GENOMIC DNA]</scope>
    <source>
        <strain evidence="2 3">VKM Ac-2541</strain>
    </source>
</reference>
<dbReference type="SUPFAM" id="SSF52540">
    <property type="entry name" value="P-loop containing nucleoside triphosphate hydrolases"/>
    <property type="match status" value="1"/>
</dbReference>
<dbReference type="Pfam" id="PF13560">
    <property type="entry name" value="HTH_31"/>
    <property type="match status" value="1"/>
</dbReference>
<dbReference type="Gene3D" id="1.25.40.10">
    <property type="entry name" value="Tetratricopeptide repeat domain"/>
    <property type="match status" value="1"/>
</dbReference>
<dbReference type="InterPro" id="IPR001387">
    <property type="entry name" value="Cro/C1-type_HTH"/>
</dbReference>
<dbReference type="EMBL" id="SLWR01000013">
    <property type="protein sequence ID" value="TCO42526.1"/>
    <property type="molecule type" value="Genomic_DNA"/>
</dbReference>
<dbReference type="SUPFAM" id="SSF47413">
    <property type="entry name" value="lambda repressor-like DNA-binding domains"/>
    <property type="match status" value="1"/>
</dbReference>
<keyword evidence="3" id="KW-1185">Reference proteome</keyword>
<dbReference type="GO" id="GO:0016887">
    <property type="term" value="F:ATP hydrolysis activity"/>
    <property type="evidence" value="ECO:0007669"/>
    <property type="project" value="InterPro"/>
</dbReference>
<dbReference type="PROSITE" id="PS50943">
    <property type="entry name" value="HTH_CROC1"/>
    <property type="match status" value="1"/>
</dbReference>
<dbReference type="InterPro" id="IPR027417">
    <property type="entry name" value="P-loop_NTPase"/>
</dbReference>
<dbReference type="AlphaFoldDB" id="A0A4R2IEB2"/>
<dbReference type="Gene3D" id="1.10.260.40">
    <property type="entry name" value="lambda repressor-like DNA-binding domains"/>
    <property type="match status" value="1"/>
</dbReference>
<gene>
    <name evidence="2" type="ORF">EV646_113148</name>
</gene>
<dbReference type="OrthoDB" id="3755432at2"/>
<dbReference type="SUPFAM" id="SSF48452">
    <property type="entry name" value="TPR-like"/>
    <property type="match status" value="1"/>
</dbReference>
<dbReference type="SMART" id="SM00530">
    <property type="entry name" value="HTH_XRE"/>
    <property type="match status" value="1"/>
</dbReference>
<feature type="domain" description="HTH cro/C1-type" evidence="1">
    <location>
        <begin position="14"/>
        <end position="69"/>
    </location>
</feature>
<dbReference type="Pfam" id="PF13424">
    <property type="entry name" value="TPR_12"/>
    <property type="match status" value="1"/>
</dbReference>
<accession>A0A4R2IEB2</accession>
<evidence type="ECO:0000313" key="2">
    <source>
        <dbReference type="EMBL" id="TCO42526.1"/>
    </source>
</evidence>
<comment type="caution">
    <text evidence="2">The sequence shown here is derived from an EMBL/GenBank/DDBJ whole genome shotgun (WGS) entry which is preliminary data.</text>
</comment>
<dbReference type="InterPro" id="IPR011990">
    <property type="entry name" value="TPR-like_helical_dom_sf"/>
</dbReference>
<sequence length="764" mass="81018">MSGDAAKAHFGVLLRTLRERAGLTQQELAERADLSPHAISSLERGSRGRPYPHTVRSLADALGIPDSERAALIAAVPRRRAAGKPVTRPAGLAIPPTPLYGRDDDVASVVDLVRSGARLVTLTGPGGVGKTRLTAAVADVLADEYRDGVVQVSLAPLADASALMATIGRALGLAGIDGSGAFDLVAAQLRASCLLLVLDNFEHLLSAAAQVGQLTALCPDLTVLASSRSPLRVRVEREYVVEPLELPASNCATLDELRANPAGALALDRAESAGVRPAAPDVPAYAELCHRLAGLPLAIELAIAQLRLLSPAALLDRLETATARSGARDLPERQRTMRATLDWSYGLLDPDQQRLFTLLGAFRGGATLEAVEAVAEAGDGIAAGEVLGVLHELAEHSLIRVRSDRVQLLEPVAQYARSLLVGDRAARIARAHARVYLDLAEQAAAGYERADQVEWLERIEEEEANLLVAVERSLDAGDAPTAARITWFMWLYWWMRGQFTIGRRLAEQCLAPDLPPWEQARVNLAAATMTYAAGDQAAAASYWAEADRIAAGQDDPEVRSKARAGTGLAALASGDLDAAENRFRAALNFAADDRSSTWMASLVHVWLGTVHLLRGDPAAAVPELESGLDLARVRGDRLATYVALYNLSQVALALGDYTLARQRVEDGIALSQETRDLANLAYFIETLAVIESQEGNHLRVATLLGAATGLRETVGADIYAFFLPDPSLRGAAEAAARAALGDAAYDEAVATGRSLDASAAATLA</sequence>
<dbReference type="Pfam" id="PF13401">
    <property type="entry name" value="AAA_22"/>
    <property type="match status" value="1"/>
</dbReference>
<dbReference type="RefSeq" id="WP_132155419.1">
    <property type="nucleotide sequence ID" value="NZ_SLWR01000013.1"/>
</dbReference>
<organism evidence="2 3">
    <name type="scientific">Kribbella antiqua</name>
    <dbReference type="NCBI Taxonomy" id="2512217"/>
    <lineage>
        <taxon>Bacteria</taxon>
        <taxon>Bacillati</taxon>
        <taxon>Actinomycetota</taxon>
        <taxon>Actinomycetes</taxon>
        <taxon>Propionibacteriales</taxon>
        <taxon>Kribbellaceae</taxon>
        <taxon>Kribbella</taxon>
    </lineage>
</organism>
<dbReference type="Proteomes" id="UP000295573">
    <property type="component" value="Unassembled WGS sequence"/>
</dbReference>
<dbReference type="Gene3D" id="3.40.50.300">
    <property type="entry name" value="P-loop containing nucleotide triphosphate hydrolases"/>
    <property type="match status" value="1"/>
</dbReference>
<proteinExistence type="predicted"/>
<dbReference type="InterPro" id="IPR049945">
    <property type="entry name" value="AAA_22"/>
</dbReference>